<evidence type="ECO:0000313" key="2">
    <source>
        <dbReference type="EMBL" id="RLJ80357.1"/>
    </source>
</evidence>
<dbReference type="CDD" id="cd06260">
    <property type="entry name" value="DUF820-like"/>
    <property type="match status" value="1"/>
</dbReference>
<dbReference type="Pfam" id="PF05685">
    <property type="entry name" value="Uma2"/>
    <property type="match status" value="1"/>
</dbReference>
<evidence type="ECO:0000313" key="5">
    <source>
        <dbReference type="Proteomes" id="UP000297429"/>
    </source>
</evidence>
<protein>
    <submittedName>
        <fullName evidence="2">Uma2 family endonuclease</fullName>
    </submittedName>
</protein>
<sequence length="206" mass="23478">MKPYPTEDELPTFKTLNEVDFSATYSYADYLRFEFEERLEIIKGHLFKMSPAPSRIHQGILANIFGPIYNALNGKSCRVYSAPFDVRLAKKSVDDKEVFTVVQPDIVVVCDPTKLDKRGCIGAPDIVVEILSPGNNKKELINKYEVYEEAGVKEYWIVSSSDKTFFRYILDDSGKFQPTKLLTEGEEVITTIIPGFKLILEEVFQD</sequence>
<dbReference type="InterPro" id="IPR011335">
    <property type="entry name" value="Restrct_endonuc-II-like"/>
</dbReference>
<dbReference type="PANTHER" id="PTHR36558">
    <property type="entry name" value="GLR1098 PROTEIN"/>
    <property type="match status" value="1"/>
</dbReference>
<name>A0A497YD12_9SPHI</name>
<dbReference type="InterPro" id="IPR012296">
    <property type="entry name" value="Nuclease_put_TT1808"/>
</dbReference>
<dbReference type="Proteomes" id="UP000273898">
    <property type="component" value="Unassembled WGS sequence"/>
</dbReference>
<feature type="domain" description="Putative restriction endonuclease" evidence="1">
    <location>
        <begin position="29"/>
        <end position="198"/>
    </location>
</feature>
<dbReference type="SUPFAM" id="SSF52980">
    <property type="entry name" value="Restriction endonuclease-like"/>
    <property type="match status" value="1"/>
</dbReference>
<evidence type="ECO:0000313" key="3">
    <source>
        <dbReference type="EMBL" id="TFB31627.1"/>
    </source>
</evidence>
<dbReference type="RefSeq" id="WP_121282957.1">
    <property type="nucleotide sequence ID" value="NZ_RCCK01000010.1"/>
</dbReference>
<dbReference type="PANTHER" id="PTHR36558:SF1">
    <property type="entry name" value="RESTRICTION ENDONUCLEASE DOMAIN-CONTAINING PROTEIN-RELATED"/>
    <property type="match status" value="1"/>
</dbReference>
<dbReference type="Proteomes" id="UP000297429">
    <property type="component" value="Unassembled WGS sequence"/>
</dbReference>
<comment type="caution">
    <text evidence="2">The sequence shown here is derived from an EMBL/GenBank/DDBJ whole genome shotgun (WGS) entry which is preliminary data.</text>
</comment>
<keyword evidence="2" id="KW-0255">Endonuclease</keyword>
<organism evidence="2 4">
    <name type="scientific">Pedobacter alluvionis</name>
    <dbReference type="NCBI Taxonomy" id="475253"/>
    <lineage>
        <taxon>Bacteria</taxon>
        <taxon>Pseudomonadati</taxon>
        <taxon>Bacteroidota</taxon>
        <taxon>Sphingobacteriia</taxon>
        <taxon>Sphingobacteriales</taxon>
        <taxon>Sphingobacteriaceae</taxon>
        <taxon>Pedobacter</taxon>
    </lineage>
</organism>
<evidence type="ECO:0000313" key="4">
    <source>
        <dbReference type="Proteomes" id="UP000273898"/>
    </source>
</evidence>
<dbReference type="OrthoDB" id="9808428at2"/>
<accession>A0A497YD12</accession>
<keyword evidence="2" id="KW-0378">Hydrolase</keyword>
<reference evidence="2 4" key="1">
    <citation type="submission" date="2018-10" db="EMBL/GenBank/DDBJ databases">
        <title>Genomic Encyclopedia of Archaeal and Bacterial Type Strains, Phase II (KMG-II): from individual species to whole genera.</title>
        <authorList>
            <person name="Goeker M."/>
        </authorList>
    </citation>
    <scope>NUCLEOTIDE SEQUENCE [LARGE SCALE GENOMIC DNA]</scope>
    <source>
        <strain evidence="2 4">DSM 19624</strain>
    </source>
</reference>
<dbReference type="AlphaFoldDB" id="A0A497YD12"/>
<dbReference type="Gene3D" id="3.90.1570.10">
    <property type="entry name" value="tt1808, chain A"/>
    <property type="match status" value="1"/>
</dbReference>
<reference evidence="3 5" key="2">
    <citation type="submission" date="2019-03" db="EMBL/GenBank/DDBJ databases">
        <authorList>
            <person name="He R.-H."/>
        </authorList>
    </citation>
    <scope>NUCLEOTIDE SEQUENCE [LARGE SCALE GENOMIC DNA]</scope>
    <source>
        <strain evidence="3 5">DSM 19624</strain>
    </source>
</reference>
<evidence type="ECO:0000259" key="1">
    <source>
        <dbReference type="Pfam" id="PF05685"/>
    </source>
</evidence>
<keyword evidence="2" id="KW-0540">Nuclease</keyword>
<dbReference type="InterPro" id="IPR008538">
    <property type="entry name" value="Uma2"/>
</dbReference>
<dbReference type="EMBL" id="RCCK01000010">
    <property type="protein sequence ID" value="RLJ80357.1"/>
    <property type="molecule type" value="Genomic_DNA"/>
</dbReference>
<proteinExistence type="predicted"/>
<gene>
    <name evidence="2" type="ORF">BCL90_1119</name>
    <name evidence="3" type="ORF">E3V97_13675</name>
</gene>
<dbReference type="EMBL" id="SOPX01000002">
    <property type="protein sequence ID" value="TFB31627.1"/>
    <property type="molecule type" value="Genomic_DNA"/>
</dbReference>
<keyword evidence="5" id="KW-1185">Reference proteome</keyword>
<dbReference type="GO" id="GO:0004519">
    <property type="term" value="F:endonuclease activity"/>
    <property type="evidence" value="ECO:0007669"/>
    <property type="project" value="UniProtKB-KW"/>
</dbReference>